<name>I7J282_9LACO</name>
<accession>I7J282</accession>
<feature type="DNA-binding region" description="H-T-H motif" evidence="2">
    <location>
        <begin position="30"/>
        <end position="49"/>
    </location>
</feature>
<dbReference type="Gene3D" id="1.10.357.10">
    <property type="entry name" value="Tetracycline Repressor, domain 2"/>
    <property type="match status" value="1"/>
</dbReference>
<evidence type="ECO:0000259" key="3">
    <source>
        <dbReference type="PROSITE" id="PS50977"/>
    </source>
</evidence>
<dbReference type="PROSITE" id="PS50977">
    <property type="entry name" value="HTH_TETR_2"/>
    <property type="match status" value="1"/>
</dbReference>
<sequence length="227" mass="26260">MARRKNMKRRREILGNTFRLIREKGLENVSLQMIAERSNISKSLLQSYYPHKARLINDIARNLLTTLSKEVDKYDDIDHTSSYAHMKAFIYTIFILGSRDEGLDRIISQAITANDSLDNWGDILFNWIQETNVFDGIKATEDEIESGITFITVGVGRLYHERKKHHLTPEDLSNYATSSLMYSFCHAKPEEIEQALRDGHRIIASADMINVHRAIDHMFDEDKEIIS</sequence>
<keyword evidence="7" id="KW-1185">Reference proteome</keyword>
<reference evidence="4 6" key="1">
    <citation type="submission" date="2012-06" db="EMBL/GenBank/DDBJ databases">
        <title>Draft genome sequence of Lactobacillus gigeriorum CRBIP 24.85T, isolated from chicken crop.</title>
        <authorList>
            <person name="Cousin S."/>
            <person name="Ma L."/>
            <person name="Creno S."/>
            <person name="Clermont D."/>
            <person name="Loux V."/>
            <person name="Bizet C."/>
            <person name="Bouchier C."/>
        </authorList>
    </citation>
    <scope>NUCLEOTIDE SEQUENCE [LARGE SCALE GENOMIC DNA]</scope>
    <source>
        <strain evidence="6">CRBIP 24.85T</strain>
        <strain evidence="4">Type strain: CRBIP 24.85</strain>
    </source>
</reference>
<evidence type="ECO:0000313" key="4">
    <source>
        <dbReference type="EMBL" id="CCI86737.1"/>
    </source>
</evidence>
<evidence type="ECO:0000256" key="2">
    <source>
        <dbReference type="PROSITE-ProRule" id="PRU00335"/>
    </source>
</evidence>
<keyword evidence="1 2" id="KW-0238">DNA-binding</keyword>
<evidence type="ECO:0000256" key="1">
    <source>
        <dbReference type="ARBA" id="ARBA00023125"/>
    </source>
</evidence>
<dbReference type="GO" id="GO:0003677">
    <property type="term" value="F:DNA binding"/>
    <property type="evidence" value="ECO:0007669"/>
    <property type="project" value="UniProtKB-UniRule"/>
</dbReference>
<gene>
    <name evidence="4" type="ORF">BN52_05990</name>
    <name evidence="5" type="ORF">FC38_GL001823</name>
</gene>
<dbReference type="PATRIC" id="fig|1423751.3.peg.1891"/>
<dbReference type="Pfam" id="PF00440">
    <property type="entry name" value="TetR_N"/>
    <property type="match status" value="1"/>
</dbReference>
<comment type="caution">
    <text evidence="4">The sequence shown here is derived from an EMBL/GenBank/DDBJ whole genome shotgun (WGS) entry which is preliminary data.</text>
</comment>
<dbReference type="STRING" id="1423751.FC38_GL001823"/>
<feature type="domain" description="HTH tetR-type" evidence="3">
    <location>
        <begin position="7"/>
        <end position="67"/>
    </location>
</feature>
<protein>
    <submittedName>
        <fullName evidence="4">Transcriptional regulator</fullName>
    </submittedName>
</protein>
<dbReference type="Proteomes" id="UP000051521">
    <property type="component" value="Unassembled WGS sequence"/>
</dbReference>
<dbReference type="AlphaFoldDB" id="I7J282"/>
<dbReference type="OrthoDB" id="9785164at2"/>
<dbReference type="InterPro" id="IPR001647">
    <property type="entry name" value="HTH_TetR"/>
</dbReference>
<dbReference type="RefSeq" id="WP_008472771.1">
    <property type="nucleotide sequence ID" value="NZ_AYZO01000009.1"/>
</dbReference>
<dbReference type="SUPFAM" id="SSF46689">
    <property type="entry name" value="Homeodomain-like"/>
    <property type="match status" value="1"/>
</dbReference>
<evidence type="ECO:0000313" key="7">
    <source>
        <dbReference type="Proteomes" id="UP000051521"/>
    </source>
</evidence>
<evidence type="ECO:0000313" key="6">
    <source>
        <dbReference type="Proteomes" id="UP000009326"/>
    </source>
</evidence>
<proteinExistence type="predicted"/>
<organism evidence="4 6">
    <name type="scientific">Lactobacillus gigeriorum DSM 23908 = CRBIP 24.85</name>
    <dbReference type="NCBI Taxonomy" id="1423751"/>
    <lineage>
        <taxon>Bacteria</taxon>
        <taxon>Bacillati</taxon>
        <taxon>Bacillota</taxon>
        <taxon>Bacilli</taxon>
        <taxon>Lactobacillales</taxon>
        <taxon>Lactobacillaceae</taxon>
        <taxon>Lactobacillus</taxon>
    </lineage>
</organism>
<reference evidence="5 7" key="2">
    <citation type="journal article" date="2015" name="Genome Announc.">
        <title>Expanding the biotechnology potential of lactobacilli through comparative genomics of 213 strains and associated genera.</title>
        <authorList>
            <person name="Sun Z."/>
            <person name="Harris H.M."/>
            <person name="McCann A."/>
            <person name="Guo C."/>
            <person name="Argimon S."/>
            <person name="Zhang W."/>
            <person name="Yang X."/>
            <person name="Jeffery I.B."/>
            <person name="Cooney J.C."/>
            <person name="Kagawa T.F."/>
            <person name="Liu W."/>
            <person name="Song Y."/>
            <person name="Salvetti E."/>
            <person name="Wrobel A."/>
            <person name="Rasinkangas P."/>
            <person name="Parkhill J."/>
            <person name="Rea M.C."/>
            <person name="O'Sullivan O."/>
            <person name="Ritari J."/>
            <person name="Douillard F.P."/>
            <person name="Paul Ross R."/>
            <person name="Yang R."/>
            <person name="Briner A.E."/>
            <person name="Felis G.E."/>
            <person name="de Vos W.M."/>
            <person name="Barrangou R."/>
            <person name="Klaenhammer T.R."/>
            <person name="Caufield P.W."/>
            <person name="Cui Y."/>
            <person name="Zhang H."/>
            <person name="O'Toole P.W."/>
        </authorList>
    </citation>
    <scope>NUCLEOTIDE SEQUENCE [LARGE SCALE GENOMIC DNA]</scope>
    <source>
        <strain evidence="5 7">DSM 23908</strain>
    </source>
</reference>
<dbReference type="EMBL" id="CAKC01000037">
    <property type="protein sequence ID" value="CCI86737.1"/>
    <property type="molecule type" value="Genomic_DNA"/>
</dbReference>
<dbReference type="EMBL" id="AYZO01000009">
    <property type="protein sequence ID" value="KRN13769.1"/>
    <property type="molecule type" value="Genomic_DNA"/>
</dbReference>
<dbReference type="InterPro" id="IPR009057">
    <property type="entry name" value="Homeodomain-like_sf"/>
</dbReference>
<evidence type="ECO:0000313" key="5">
    <source>
        <dbReference type="EMBL" id="KRN13769.1"/>
    </source>
</evidence>
<dbReference type="Proteomes" id="UP000009326">
    <property type="component" value="Unassembled WGS sequence"/>
</dbReference>